<evidence type="ECO:0000256" key="5">
    <source>
        <dbReference type="PROSITE-ProRule" id="PRU00708"/>
    </source>
</evidence>
<feature type="repeat" description="PPR" evidence="5">
    <location>
        <begin position="776"/>
        <end position="810"/>
    </location>
</feature>
<dbReference type="OrthoDB" id="185373at2759"/>
<dbReference type="Gene3D" id="1.25.40.10">
    <property type="entry name" value="Tetratricopeptide repeat domain"/>
    <property type="match status" value="2"/>
</dbReference>
<evidence type="ECO:0000256" key="6">
    <source>
        <dbReference type="SAM" id="MobiDB-lite"/>
    </source>
</evidence>
<evidence type="ECO:0000256" key="3">
    <source>
        <dbReference type="ARBA" id="ARBA00044493"/>
    </source>
</evidence>
<dbReference type="AlphaFoldDB" id="A0A6A6J0L5"/>
<comment type="similarity">
    <text evidence="1">Belongs to the CCM1 family.</text>
</comment>
<feature type="compositionally biased region" description="Basic and acidic residues" evidence="6">
    <location>
        <begin position="873"/>
        <end position="892"/>
    </location>
</feature>
<keyword evidence="8" id="KW-1185">Reference proteome</keyword>
<dbReference type="Proteomes" id="UP000800094">
    <property type="component" value="Unassembled WGS sequence"/>
</dbReference>
<dbReference type="PANTHER" id="PTHR47447:SF17">
    <property type="entry name" value="OS12G0638900 PROTEIN"/>
    <property type="match status" value="1"/>
</dbReference>
<name>A0A6A6J0L5_9PLEO</name>
<feature type="compositionally biased region" description="Basic and acidic residues" evidence="6">
    <location>
        <begin position="958"/>
        <end position="967"/>
    </location>
</feature>
<dbReference type="InterPro" id="IPR002885">
    <property type="entry name" value="PPR_rpt"/>
</dbReference>
<comment type="function">
    <text evidence="3">Regulates mitochondrial small subunit maturation by controlling 15S rRNA 5'-end processing. Localizes to the 5' precursor of the 15S rRNA in a position that is subsequently occupied by mS47 in the mature yeast mtSSU. Uses structure and sequence-specific RNA recognition, binding to a single-stranded region of the precursor and specifically recognizing bases -6 to -1. The exchange of Ccm1 for mS47 is coupled to the irreversible removal of precursor rRNA that is accompanied by conformational changes of the mitoribosomal proteins uS5m and mS26. These conformational changes signal completion of 5'-end rRNA processing through protection of the mature 5'-end of the 15S rRNA and stabilization of mS47. The removal of the 5' precursor together with the dissociation of Ccm1 may be catalyzed by the 5'-3' exoribonuclease Pet127. Involved in the specific removal of group I introns in mitochondrial encoded transcripts.</text>
</comment>
<dbReference type="PANTHER" id="PTHR47447">
    <property type="entry name" value="OS03G0856100 PROTEIN"/>
    <property type="match status" value="1"/>
</dbReference>
<evidence type="ECO:0008006" key="9">
    <source>
        <dbReference type="Google" id="ProtNLM"/>
    </source>
</evidence>
<keyword evidence="2" id="KW-0677">Repeat</keyword>
<reference evidence="7" key="1">
    <citation type="journal article" date="2020" name="Stud. Mycol.">
        <title>101 Dothideomycetes genomes: a test case for predicting lifestyles and emergence of pathogens.</title>
        <authorList>
            <person name="Haridas S."/>
            <person name="Albert R."/>
            <person name="Binder M."/>
            <person name="Bloem J."/>
            <person name="Labutti K."/>
            <person name="Salamov A."/>
            <person name="Andreopoulos B."/>
            <person name="Baker S."/>
            <person name="Barry K."/>
            <person name="Bills G."/>
            <person name="Bluhm B."/>
            <person name="Cannon C."/>
            <person name="Castanera R."/>
            <person name="Culley D."/>
            <person name="Daum C."/>
            <person name="Ezra D."/>
            <person name="Gonzalez J."/>
            <person name="Henrissat B."/>
            <person name="Kuo A."/>
            <person name="Liang C."/>
            <person name="Lipzen A."/>
            <person name="Lutzoni F."/>
            <person name="Magnuson J."/>
            <person name="Mondo S."/>
            <person name="Nolan M."/>
            <person name="Ohm R."/>
            <person name="Pangilinan J."/>
            <person name="Park H.-J."/>
            <person name="Ramirez L."/>
            <person name="Alfaro M."/>
            <person name="Sun H."/>
            <person name="Tritt A."/>
            <person name="Yoshinaga Y."/>
            <person name="Zwiers L.-H."/>
            <person name="Turgeon B."/>
            <person name="Goodwin S."/>
            <person name="Spatafora J."/>
            <person name="Crous P."/>
            <person name="Grigoriev I."/>
        </authorList>
    </citation>
    <scope>NUCLEOTIDE SEQUENCE</scope>
    <source>
        <strain evidence="7">CBS 122368</strain>
    </source>
</reference>
<dbReference type="Pfam" id="PF13041">
    <property type="entry name" value="PPR_2"/>
    <property type="match status" value="2"/>
</dbReference>
<proteinExistence type="inferred from homology"/>
<dbReference type="RefSeq" id="XP_033691278.1">
    <property type="nucleotide sequence ID" value="XM_033827549.1"/>
</dbReference>
<dbReference type="GeneID" id="54580879"/>
<feature type="region of interest" description="Disordered" evidence="6">
    <location>
        <begin position="958"/>
        <end position="1022"/>
    </location>
</feature>
<feature type="region of interest" description="Disordered" evidence="6">
    <location>
        <begin position="871"/>
        <end position="919"/>
    </location>
</feature>
<evidence type="ECO:0000256" key="2">
    <source>
        <dbReference type="ARBA" id="ARBA00022737"/>
    </source>
</evidence>
<feature type="compositionally biased region" description="Basic and acidic residues" evidence="6">
    <location>
        <begin position="47"/>
        <end position="57"/>
    </location>
</feature>
<gene>
    <name evidence="7" type="ORF">BU26DRAFT_513107</name>
</gene>
<evidence type="ECO:0000313" key="7">
    <source>
        <dbReference type="EMBL" id="KAF2256274.1"/>
    </source>
</evidence>
<dbReference type="InterPro" id="IPR011990">
    <property type="entry name" value="TPR-like_helical_dom_sf"/>
</dbReference>
<feature type="compositionally biased region" description="Basic and acidic residues" evidence="6">
    <location>
        <begin position="1012"/>
        <end position="1022"/>
    </location>
</feature>
<protein>
    <recommendedName>
        <fullName evidence="9">Pentacotripeptide-repeat region of PRORP domain-containing protein</fullName>
    </recommendedName>
</protein>
<evidence type="ECO:0000256" key="1">
    <source>
        <dbReference type="ARBA" id="ARBA00006192"/>
    </source>
</evidence>
<accession>A0A6A6J0L5</accession>
<dbReference type="PROSITE" id="PS51375">
    <property type="entry name" value="PPR"/>
    <property type="match status" value="2"/>
</dbReference>
<feature type="compositionally biased region" description="Polar residues" evidence="6">
    <location>
        <begin position="36"/>
        <end position="46"/>
    </location>
</feature>
<evidence type="ECO:0000256" key="4">
    <source>
        <dbReference type="ARBA" id="ARBA00044511"/>
    </source>
</evidence>
<feature type="region of interest" description="Disordered" evidence="6">
    <location>
        <begin position="34"/>
        <end position="65"/>
    </location>
</feature>
<comment type="subunit">
    <text evidence="4">Binds to mitochondrial small subunit 15S rRNA.</text>
</comment>
<evidence type="ECO:0000313" key="8">
    <source>
        <dbReference type="Proteomes" id="UP000800094"/>
    </source>
</evidence>
<dbReference type="NCBIfam" id="TIGR00756">
    <property type="entry name" value="PPR"/>
    <property type="match status" value="2"/>
</dbReference>
<feature type="repeat" description="PPR" evidence="5">
    <location>
        <begin position="551"/>
        <end position="585"/>
    </location>
</feature>
<sequence length="1022" mass="117245">MPRACLPNARCFTSAELPVLPFLAPRVFAESPFPRASSQRDVGTTQEKQEEKNRDSKTSWNVKRSSRSDGREIYWSRGSGAAASCSTFGNPGNTANLSRIPCSSISLRSASSTHTAQMFLGLRYADIFSFTRHQMRSYSSKGLEVGSWMAANDDPVEIQPHDKEELKSNMRRVESDGHTVVRTEESESTFRKVASEHRAARRKRAPRTIIHCADSGALLTARRKKALLSHRKRMSNLLSYEVTTEWKSLMRQGRYRSLRRRIFLFSRNRPAVVNLNLRGAGPTTYRLLTKAFGALDRRVYPCARRQAHKLRLQHHPKCIQYATLLFDNVGPPGDEQMWRNWMDFDENSRETWWPALLLYALDRVPSHALSFIQALEHEPCVKNLQPEILADALGHLARIHAGNIYGKNEHFSWSKENLVPTFFHIFRGHFARHPKVCSQDLLMNIARLANAADLKRIFDLLVESKTYLIHDTILHYANAFAEAGEHEYALLCLKAIAERTANPVARHTIVNRERFRWTCALILRKSMSVSRKYHETTGIVAAFVKLGVKLDILLYNVIMHNAMEAGDYSTAFRVYNTLEENGLKPDKHTFSILLYGCTMTNNPAMFHDFAEYCANAATELKDPWLAADYLYYLYVCDRRNDDASQQDSTKILQAYRRFFSAEPLEPFWTGLPTRQAPEAQDHATIDLAPMEPPPVALYIMLQTEIRNALTMRSTRVWRLYLKFRRLVRENHHPVLNELARNPVIWNAFLLAFCEKQQFASASALINHMSDNSPHPNVYSWNIFMQAFFKSSQVQAAERVFEIMRARGVEPDQFTYGVLLRGYAKAQHVEKIGETMEHVDNEQQLDPKLLQALARVHLRQRLMLALERSRLRKERKERENAETEAERRRERWKAPAFTPLFSPKPSASDAGGDPNRTPTFASVLRPALSSRTKEKEALLTDVRPVPWRKVDSGISEEEYQKLKERDADPLLSWSEPASLPGENVDSKSPLVPEDFPLSDFGHFGQDSGFKSVRRQDEEPLIKR</sequence>
<dbReference type="EMBL" id="ML987189">
    <property type="protein sequence ID" value="KAF2256274.1"/>
    <property type="molecule type" value="Genomic_DNA"/>
</dbReference>
<organism evidence="7 8">
    <name type="scientific">Trematosphaeria pertusa</name>
    <dbReference type="NCBI Taxonomy" id="390896"/>
    <lineage>
        <taxon>Eukaryota</taxon>
        <taxon>Fungi</taxon>
        <taxon>Dikarya</taxon>
        <taxon>Ascomycota</taxon>
        <taxon>Pezizomycotina</taxon>
        <taxon>Dothideomycetes</taxon>
        <taxon>Pleosporomycetidae</taxon>
        <taxon>Pleosporales</taxon>
        <taxon>Massarineae</taxon>
        <taxon>Trematosphaeriaceae</taxon>
        <taxon>Trematosphaeria</taxon>
    </lineage>
</organism>